<evidence type="ECO:0000313" key="3">
    <source>
        <dbReference type="EMBL" id="QQX26212.1"/>
    </source>
</evidence>
<accession>A0AB37HIK5</accession>
<dbReference type="GO" id="GO:0008233">
    <property type="term" value="F:peptidase activity"/>
    <property type="evidence" value="ECO:0007669"/>
    <property type="project" value="InterPro"/>
</dbReference>
<sequence>MKFIQSTKNPSNHLTNNLNKKNTPTFPTELNPIVKERTKQLIQKAAKKGITVVITDDFRSAADQDRLYQKGRTAGGAIVTNAKGGESYHNYGLAVDFALKNRSGDIIWDMQYDGNKNGKQDWYEVVDIAKALGFSWGGDWVKFKDYPHLQMNFGLSISDLQAGARPNTSSLTADTNETK</sequence>
<dbReference type="KEGG" id="hspo:JGZ69_04770"/>
<dbReference type="Proteomes" id="UP000595512">
    <property type="component" value="Chromosome"/>
</dbReference>
<feature type="domain" description="Peptidase M15C" evidence="2">
    <location>
        <begin position="81"/>
        <end position="151"/>
    </location>
</feature>
<dbReference type="CDD" id="cd14845">
    <property type="entry name" value="L-Ala-D-Glu_peptidase_like"/>
    <property type="match status" value="1"/>
</dbReference>
<dbReference type="PANTHER" id="PTHR34385:SF1">
    <property type="entry name" value="PEPTIDOGLYCAN L-ALANYL-D-GLUTAMATE ENDOPEPTIDASE CWLK"/>
    <property type="match status" value="1"/>
</dbReference>
<evidence type="ECO:0000256" key="1">
    <source>
        <dbReference type="SAM" id="MobiDB-lite"/>
    </source>
</evidence>
<organism evidence="3 4">
    <name type="scientific">Heyndrickxia sporothermodurans</name>
    <dbReference type="NCBI Taxonomy" id="46224"/>
    <lineage>
        <taxon>Bacteria</taxon>
        <taxon>Bacillati</taxon>
        <taxon>Bacillota</taxon>
        <taxon>Bacilli</taxon>
        <taxon>Bacillales</taxon>
        <taxon>Bacillaceae</taxon>
        <taxon>Heyndrickxia</taxon>
    </lineage>
</organism>
<feature type="compositionally biased region" description="Low complexity" evidence="1">
    <location>
        <begin position="14"/>
        <end position="28"/>
    </location>
</feature>
<dbReference type="InterPro" id="IPR052179">
    <property type="entry name" value="DD-CPase-like"/>
</dbReference>
<name>A0AB37HIK5_9BACI</name>
<feature type="compositionally biased region" description="Polar residues" evidence="1">
    <location>
        <begin position="1"/>
        <end position="13"/>
    </location>
</feature>
<dbReference type="AlphaFoldDB" id="A0AB37HIK5"/>
<feature type="region of interest" description="Disordered" evidence="1">
    <location>
        <begin position="1"/>
        <end position="28"/>
    </location>
</feature>
<reference evidence="3 4" key="1">
    <citation type="submission" date="2020-12" db="EMBL/GenBank/DDBJ databases">
        <title>Taxonomic evaluation of the Bacillus sporothermodurans group of bacteria based on whole genome sequences.</title>
        <authorList>
            <person name="Fiedler G."/>
            <person name="Herbstmann A.-D."/>
            <person name="Doll E."/>
            <person name="Wenning M."/>
            <person name="Brinks E."/>
            <person name="Kabisch J."/>
            <person name="Breitenwieser F."/>
            <person name="Lappann M."/>
            <person name="Boehnlein C."/>
            <person name="Franz C."/>
        </authorList>
    </citation>
    <scope>NUCLEOTIDE SEQUENCE [LARGE SCALE GENOMIC DNA]</scope>
    <source>
        <strain evidence="3 4">DSM 10599</strain>
    </source>
</reference>
<dbReference type="Pfam" id="PF13539">
    <property type="entry name" value="Peptidase_M15_4"/>
    <property type="match status" value="1"/>
</dbReference>
<dbReference type="PANTHER" id="PTHR34385">
    <property type="entry name" value="D-ALANYL-D-ALANINE CARBOXYPEPTIDASE"/>
    <property type="match status" value="1"/>
</dbReference>
<protein>
    <submittedName>
        <fullName evidence="3">M15 family metallopeptidase</fullName>
    </submittedName>
</protein>
<dbReference type="SUPFAM" id="SSF55166">
    <property type="entry name" value="Hedgehog/DD-peptidase"/>
    <property type="match status" value="1"/>
</dbReference>
<evidence type="ECO:0000313" key="4">
    <source>
        <dbReference type="Proteomes" id="UP000595512"/>
    </source>
</evidence>
<dbReference type="Gene3D" id="3.30.1380.10">
    <property type="match status" value="1"/>
</dbReference>
<dbReference type="InterPro" id="IPR039561">
    <property type="entry name" value="Peptidase_M15C"/>
</dbReference>
<evidence type="ECO:0000259" key="2">
    <source>
        <dbReference type="Pfam" id="PF13539"/>
    </source>
</evidence>
<gene>
    <name evidence="3" type="ORF">JGZ69_04770</name>
</gene>
<dbReference type="RefSeq" id="WP_202299878.1">
    <property type="nucleotide sequence ID" value="NZ_CP066701.1"/>
</dbReference>
<dbReference type="InterPro" id="IPR009045">
    <property type="entry name" value="Zn_M74/Hedgehog-like"/>
</dbReference>
<proteinExistence type="predicted"/>
<dbReference type="EMBL" id="CP066701">
    <property type="protein sequence ID" value="QQX26212.1"/>
    <property type="molecule type" value="Genomic_DNA"/>
</dbReference>